<keyword evidence="3" id="KW-1185">Reference proteome</keyword>
<protein>
    <submittedName>
        <fullName evidence="2">Uncharacterized protein</fullName>
    </submittedName>
</protein>
<evidence type="ECO:0000256" key="1">
    <source>
        <dbReference type="SAM" id="MobiDB-lite"/>
    </source>
</evidence>
<proteinExistence type="predicted"/>
<evidence type="ECO:0000313" key="3">
    <source>
        <dbReference type="Proteomes" id="UP000053611"/>
    </source>
</evidence>
<feature type="compositionally biased region" description="Low complexity" evidence="1">
    <location>
        <begin position="1"/>
        <end position="20"/>
    </location>
</feature>
<feature type="compositionally biased region" description="Gly residues" evidence="1">
    <location>
        <begin position="112"/>
        <end position="124"/>
    </location>
</feature>
<sequence>MIQVARPCPAGGAARASELGSGRGGARARRGGGAWIAWRRGRQRIHEETRGGIDPSKCCWVGGRGSTVRAARPFGSWEMRERGPCRVLCGRRGGARGRSGDREMDAAPADRGSGGCKLGSKGGRPGRSVGLLRLRSDAWGCDEDSARRYVGRQMPLMIRSCTRVQCRM</sequence>
<name>A0A0J0XHR2_9TREE</name>
<evidence type="ECO:0000313" key="2">
    <source>
        <dbReference type="EMBL" id="KLT40660.1"/>
    </source>
</evidence>
<reference evidence="2 3" key="1">
    <citation type="submission" date="2015-03" db="EMBL/GenBank/DDBJ databases">
        <title>Genomics and transcriptomics of the oil-accumulating basidiomycete yeast T. oleaginosus allow insights into substrate utilization and the diverse evolutionary trajectories of mating systems in fungi.</title>
        <authorList>
            <consortium name="DOE Joint Genome Institute"/>
            <person name="Kourist R."/>
            <person name="Kracht O."/>
            <person name="Bracharz F."/>
            <person name="Lipzen A."/>
            <person name="Nolan M."/>
            <person name="Ohm R."/>
            <person name="Grigoriev I."/>
            <person name="Sun S."/>
            <person name="Heitman J."/>
            <person name="Bruck T."/>
            <person name="Nowrousian M."/>
        </authorList>
    </citation>
    <scope>NUCLEOTIDE SEQUENCE [LARGE SCALE GENOMIC DNA]</scope>
    <source>
        <strain evidence="2 3">IBC0246</strain>
    </source>
</reference>
<organism evidence="2 3">
    <name type="scientific">Cutaneotrichosporon oleaginosum</name>
    <dbReference type="NCBI Taxonomy" id="879819"/>
    <lineage>
        <taxon>Eukaryota</taxon>
        <taxon>Fungi</taxon>
        <taxon>Dikarya</taxon>
        <taxon>Basidiomycota</taxon>
        <taxon>Agaricomycotina</taxon>
        <taxon>Tremellomycetes</taxon>
        <taxon>Trichosporonales</taxon>
        <taxon>Trichosporonaceae</taxon>
        <taxon>Cutaneotrichosporon</taxon>
    </lineage>
</organism>
<dbReference type="GeneID" id="28980155"/>
<feature type="region of interest" description="Disordered" evidence="1">
    <location>
        <begin position="1"/>
        <end position="31"/>
    </location>
</feature>
<feature type="region of interest" description="Disordered" evidence="1">
    <location>
        <begin position="95"/>
        <end position="124"/>
    </location>
</feature>
<gene>
    <name evidence="2" type="ORF">CC85DRAFT_145845</name>
</gene>
<accession>A0A0J0XHR2</accession>
<dbReference type="AlphaFoldDB" id="A0A0J0XHR2"/>
<dbReference type="EMBL" id="KQ087231">
    <property type="protein sequence ID" value="KLT40660.1"/>
    <property type="molecule type" value="Genomic_DNA"/>
</dbReference>
<dbReference type="Proteomes" id="UP000053611">
    <property type="component" value="Unassembled WGS sequence"/>
</dbReference>